<accession>A0A6J5QLS8</accession>
<proteinExistence type="predicted"/>
<name>A0A6J5QLS8_9CAUD</name>
<evidence type="ECO:0000313" key="1">
    <source>
        <dbReference type="EMBL" id="CAB4180524.1"/>
    </source>
</evidence>
<organism evidence="1">
    <name type="scientific">uncultured Caudovirales phage</name>
    <dbReference type="NCBI Taxonomy" id="2100421"/>
    <lineage>
        <taxon>Viruses</taxon>
        <taxon>Duplodnaviria</taxon>
        <taxon>Heunggongvirae</taxon>
        <taxon>Uroviricota</taxon>
        <taxon>Caudoviricetes</taxon>
        <taxon>Peduoviridae</taxon>
        <taxon>Maltschvirus</taxon>
        <taxon>Maltschvirus maltsch</taxon>
    </lineage>
</organism>
<protein>
    <submittedName>
        <fullName evidence="1">Uncharacterized protein</fullName>
    </submittedName>
</protein>
<gene>
    <name evidence="1" type="ORF">UFOVP1043_49</name>
</gene>
<sequence>MNNQIILNYRTEHDRWVIDFNHEQENFGVFKAFLEQLEFDIQQDNIKRLVLCMRKDNKSVLAQAVLDYMKEINAPIDTEKRDE</sequence>
<reference evidence="1" key="1">
    <citation type="submission" date="2020-05" db="EMBL/GenBank/DDBJ databases">
        <authorList>
            <person name="Chiriac C."/>
            <person name="Salcher M."/>
            <person name="Ghai R."/>
            <person name="Kavagutti S V."/>
        </authorList>
    </citation>
    <scope>NUCLEOTIDE SEQUENCE</scope>
</reference>
<dbReference type="EMBL" id="LR797001">
    <property type="protein sequence ID" value="CAB4180524.1"/>
    <property type="molecule type" value="Genomic_DNA"/>
</dbReference>